<evidence type="ECO:0000256" key="1">
    <source>
        <dbReference type="SAM" id="MobiDB-lite"/>
    </source>
</evidence>
<protein>
    <submittedName>
        <fullName evidence="2">Uncharacterized protein</fullName>
    </submittedName>
</protein>
<dbReference type="OrthoDB" id="1679543at2759"/>
<dbReference type="STRING" id="3818.A0A445C8E4"/>
<dbReference type="PANTHER" id="PTHR33526:SF13">
    <property type="entry name" value="TYROSINE-PROTEIN PHOSPHATASE 3-LIKE"/>
    <property type="match status" value="1"/>
</dbReference>
<dbReference type="AlphaFoldDB" id="A0A445C8E4"/>
<comment type="caution">
    <text evidence="2">The sequence shown here is derived from an EMBL/GenBank/DDBJ whole genome shotgun (WGS) entry which is preliminary data.</text>
</comment>
<dbReference type="EMBL" id="SDMP01000007">
    <property type="protein sequence ID" value="RYR47200.1"/>
    <property type="molecule type" value="Genomic_DNA"/>
</dbReference>
<dbReference type="Proteomes" id="UP000289738">
    <property type="component" value="Chromosome A07"/>
</dbReference>
<sequence length="170" mass="18199">MRNKGAQNKLVRIITTPIRVLGKAKDMYVRSITQCGYSVSYGNTGDAAGRFQAGLPRSYSAATSMSGAGSEDYAELVRAASARTMGNRIDVDLVLKLQQEARGRGQSQSQSQPVGLPKSVSVGMGRIDEDKPFDLNEGGEAVVPNSYPRSRSYAVGIRKPSLVQGIIMAN</sequence>
<evidence type="ECO:0000313" key="3">
    <source>
        <dbReference type="Proteomes" id="UP000289738"/>
    </source>
</evidence>
<keyword evidence="3" id="KW-1185">Reference proteome</keyword>
<organism evidence="2 3">
    <name type="scientific">Arachis hypogaea</name>
    <name type="common">Peanut</name>
    <dbReference type="NCBI Taxonomy" id="3818"/>
    <lineage>
        <taxon>Eukaryota</taxon>
        <taxon>Viridiplantae</taxon>
        <taxon>Streptophyta</taxon>
        <taxon>Embryophyta</taxon>
        <taxon>Tracheophyta</taxon>
        <taxon>Spermatophyta</taxon>
        <taxon>Magnoliopsida</taxon>
        <taxon>eudicotyledons</taxon>
        <taxon>Gunneridae</taxon>
        <taxon>Pentapetalae</taxon>
        <taxon>rosids</taxon>
        <taxon>fabids</taxon>
        <taxon>Fabales</taxon>
        <taxon>Fabaceae</taxon>
        <taxon>Papilionoideae</taxon>
        <taxon>50 kb inversion clade</taxon>
        <taxon>dalbergioids sensu lato</taxon>
        <taxon>Dalbergieae</taxon>
        <taxon>Pterocarpus clade</taxon>
        <taxon>Arachis</taxon>
    </lineage>
</organism>
<dbReference type="PANTHER" id="PTHR33526">
    <property type="entry name" value="OS07G0123800 PROTEIN"/>
    <property type="match status" value="1"/>
</dbReference>
<name>A0A445C8E4_ARAHY</name>
<reference evidence="2 3" key="1">
    <citation type="submission" date="2019-01" db="EMBL/GenBank/DDBJ databases">
        <title>Sequencing of cultivated peanut Arachis hypogaea provides insights into genome evolution and oil improvement.</title>
        <authorList>
            <person name="Chen X."/>
        </authorList>
    </citation>
    <scope>NUCLEOTIDE SEQUENCE [LARGE SCALE GENOMIC DNA]</scope>
    <source>
        <strain evidence="3">cv. Fuhuasheng</strain>
        <tissue evidence="2">Leaves</tissue>
    </source>
</reference>
<dbReference type="InterPro" id="IPR016972">
    <property type="entry name" value="UCP031279"/>
</dbReference>
<dbReference type="Gramene" id="arahy.Tifrunner.gnm2.ann2.Ah17g496700.1">
    <property type="protein sequence ID" value="arahy.Tifrunner.gnm2.ann2.Ah17g496700.1-CDS-1"/>
    <property type="gene ID" value="arahy.Tifrunner.gnm2.ann2.Ah17g496700"/>
</dbReference>
<evidence type="ECO:0000313" key="2">
    <source>
        <dbReference type="EMBL" id="RYR47200.1"/>
    </source>
</evidence>
<gene>
    <name evidence="2" type="ORF">Ahy_A07g033148</name>
</gene>
<accession>A0A445C8E4</accession>
<dbReference type="PIRSF" id="PIRSF031279">
    <property type="entry name" value="UCP031279"/>
    <property type="match status" value="1"/>
</dbReference>
<proteinExistence type="predicted"/>
<feature type="region of interest" description="Disordered" evidence="1">
    <location>
        <begin position="100"/>
        <end position="123"/>
    </location>
</feature>